<sequence length="223" mass="24819">MRHSIFATFLLHVVIAFANTEIVNFSASLIHAPALDFLNWTTIRLGENELRFENAPAPLYTPLERVCEQVGPHNCPHELWLVLDLNHVEWASYTKFTLRVSWPASHPADFDIQILTAQDVLRVFSALNRHQSQAELASTRRQYARIRLVDTGVRPPSAVASPSPVPFIIIVEPLYLNVLPASVLPVVLFLLPLIGAAAMLVPVANRFLGEVATHATAELKTVH</sequence>
<evidence type="ECO:0000313" key="1">
    <source>
        <dbReference type="EMBL" id="KAI0041403.1"/>
    </source>
</evidence>
<dbReference type="Proteomes" id="UP000814033">
    <property type="component" value="Unassembled WGS sequence"/>
</dbReference>
<organism evidence="1 2">
    <name type="scientific">Auriscalpium vulgare</name>
    <dbReference type="NCBI Taxonomy" id="40419"/>
    <lineage>
        <taxon>Eukaryota</taxon>
        <taxon>Fungi</taxon>
        <taxon>Dikarya</taxon>
        <taxon>Basidiomycota</taxon>
        <taxon>Agaricomycotina</taxon>
        <taxon>Agaricomycetes</taxon>
        <taxon>Russulales</taxon>
        <taxon>Auriscalpiaceae</taxon>
        <taxon>Auriscalpium</taxon>
    </lineage>
</organism>
<accession>A0ACB8RBI0</accession>
<proteinExistence type="predicted"/>
<dbReference type="EMBL" id="MU276125">
    <property type="protein sequence ID" value="KAI0041403.1"/>
    <property type="molecule type" value="Genomic_DNA"/>
</dbReference>
<name>A0ACB8RBI0_9AGAM</name>
<protein>
    <submittedName>
        <fullName evidence="1">Uncharacterized protein</fullName>
    </submittedName>
</protein>
<reference evidence="1" key="2">
    <citation type="journal article" date="2022" name="New Phytol.">
        <title>Evolutionary transition to the ectomycorrhizal habit in the genomes of a hyperdiverse lineage of mushroom-forming fungi.</title>
        <authorList>
            <person name="Looney B."/>
            <person name="Miyauchi S."/>
            <person name="Morin E."/>
            <person name="Drula E."/>
            <person name="Courty P.E."/>
            <person name="Kohler A."/>
            <person name="Kuo A."/>
            <person name="LaButti K."/>
            <person name="Pangilinan J."/>
            <person name="Lipzen A."/>
            <person name="Riley R."/>
            <person name="Andreopoulos W."/>
            <person name="He G."/>
            <person name="Johnson J."/>
            <person name="Nolan M."/>
            <person name="Tritt A."/>
            <person name="Barry K.W."/>
            <person name="Grigoriev I.V."/>
            <person name="Nagy L.G."/>
            <person name="Hibbett D."/>
            <person name="Henrissat B."/>
            <person name="Matheny P.B."/>
            <person name="Labbe J."/>
            <person name="Martin F.M."/>
        </authorList>
    </citation>
    <scope>NUCLEOTIDE SEQUENCE</scope>
    <source>
        <strain evidence="1">FP105234-sp</strain>
    </source>
</reference>
<keyword evidence="2" id="KW-1185">Reference proteome</keyword>
<comment type="caution">
    <text evidence="1">The sequence shown here is derived from an EMBL/GenBank/DDBJ whole genome shotgun (WGS) entry which is preliminary data.</text>
</comment>
<evidence type="ECO:0000313" key="2">
    <source>
        <dbReference type="Proteomes" id="UP000814033"/>
    </source>
</evidence>
<gene>
    <name evidence="1" type="ORF">FA95DRAFT_1611046</name>
</gene>
<reference evidence="1" key="1">
    <citation type="submission" date="2021-02" db="EMBL/GenBank/DDBJ databases">
        <authorList>
            <consortium name="DOE Joint Genome Institute"/>
            <person name="Ahrendt S."/>
            <person name="Looney B.P."/>
            <person name="Miyauchi S."/>
            <person name="Morin E."/>
            <person name="Drula E."/>
            <person name="Courty P.E."/>
            <person name="Chicoki N."/>
            <person name="Fauchery L."/>
            <person name="Kohler A."/>
            <person name="Kuo A."/>
            <person name="Labutti K."/>
            <person name="Pangilinan J."/>
            <person name="Lipzen A."/>
            <person name="Riley R."/>
            <person name="Andreopoulos W."/>
            <person name="He G."/>
            <person name="Johnson J."/>
            <person name="Barry K.W."/>
            <person name="Grigoriev I.V."/>
            <person name="Nagy L."/>
            <person name="Hibbett D."/>
            <person name="Henrissat B."/>
            <person name="Matheny P.B."/>
            <person name="Labbe J."/>
            <person name="Martin F."/>
        </authorList>
    </citation>
    <scope>NUCLEOTIDE SEQUENCE</scope>
    <source>
        <strain evidence="1">FP105234-sp</strain>
    </source>
</reference>